<gene>
    <name evidence="2" type="ORF">HRR80_002782</name>
</gene>
<feature type="region of interest" description="Disordered" evidence="1">
    <location>
        <begin position="60"/>
        <end position="90"/>
    </location>
</feature>
<sequence length="90" mass="9931">MLCGCGIVIKLPQWFRRKESQKKKDDAKKGTAGPPTYISAIEAVASHIDEIGPQEVIADGPNFLRSQTPSPESLGQRSEQTKEFFKSVQV</sequence>
<comment type="caution">
    <text evidence="2">The sequence shown here is derived from an EMBL/GenBank/DDBJ whole genome shotgun (WGS) entry which is preliminary data.</text>
</comment>
<dbReference type="AlphaFoldDB" id="A0AAN6EW43"/>
<accession>A0AAN6EW43</accession>
<protein>
    <submittedName>
        <fullName evidence="2">Uncharacterized protein</fullName>
    </submittedName>
</protein>
<evidence type="ECO:0000313" key="3">
    <source>
        <dbReference type="Proteomes" id="UP001161757"/>
    </source>
</evidence>
<reference evidence="2" key="1">
    <citation type="submission" date="2023-01" db="EMBL/GenBank/DDBJ databases">
        <title>Exophiala dermititidis isolated from Cystic Fibrosis Patient.</title>
        <authorList>
            <person name="Kurbessoian T."/>
            <person name="Crocker A."/>
            <person name="Murante D."/>
            <person name="Hogan D.A."/>
            <person name="Stajich J.E."/>
        </authorList>
    </citation>
    <scope>NUCLEOTIDE SEQUENCE</scope>
    <source>
        <strain evidence="2">Ex8</strain>
    </source>
</reference>
<dbReference type="Proteomes" id="UP001161757">
    <property type="component" value="Unassembled WGS sequence"/>
</dbReference>
<evidence type="ECO:0000313" key="2">
    <source>
        <dbReference type="EMBL" id="KAJ8992736.1"/>
    </source>
</evidence>
<organism evidence="2 3">
    <name type="scientific">Exophiala dermatitidis</name>
    <name type="common">Black yeast-like fungus</name>
    <name type="synonym">Wangiella dermatitidis</name>
    <dbReference type="NCBI Taxonomy" id="5970"/>
    <lineage>
        <taxon>Eukaryota</taxon>
        <taxon>Fungi</taxon>
        <taxon>Dikarya</taxon>
        <taxon>Ascomycota</taxon>
        <taxon>Pezizomycotina</taxon>
        <taxon>Eurotiomycetes</taxon>
        <taxon>Chaetothyriomycetidae</taxon>
        <taxon>Chaetothyriales</taxon>
        <taxon>Herpotrichiellaceae</taxon>
        <taxon>Exophiala</taxon>
    </lineage>
</organism>
<evidence type="ECO:0000256" key="1">
    <source>
        <dbReference type="SAM" id="MobiDB-lite"/>
    </source>
</evidence>
<feature type="compositionally biased region" description="Basic and acidic residues" evidence="1">
    <location>
        <begin position="79"/>
        <end position="90"/>
    </location>
</feature>
<proteinExistence type="predicted"/>
<dbReference type="EMBL" id="JAJGCB010000004">
    <property type="protein sequence ID" value="KAJ8992736.1"/>
    <property type="molecule type" value="Genomic_DNA"/>
</dbReference>
<name>A0AAN6EW43_EXODE</name>
<feature type="compositionally biased region" description="Polar residues" evidence="1">
    <location>
        <begin position="64"/>
        <end position="78"/>
    </location>
</feature>